<keyword evidence="6" id="KW-0902">Two-component regulatory system</keyword>
<dbReference type="CDD" id="cd00082">
    <property type="entry name" value="HisKA"/>
    <property type="match status" value="1"/>
</dbReference>
<comment type="caution">
    <text evidence="8">The sequence shown here is derived from an EMBL/GenBank/DDBJ whole genome shotgun (WGS) entry which is preliminary data.</text>
</comment>
<proteinExistence type="predicted"/>
<evidence type="ECO:0000313" key="8">
    <source>
        <dbReference type="EMBL" id="MFD1585552.1"/>
    </source>
</evidence>
<dbReference type="RefSeq" id="WP_247378036.1">
    <property type="nucleotide sequence ID" value="NZ_JALLGV010000004.1"/>
</dbReference>
<gene>
    <name evidence="8" type="ORF">ACFR9U_01050</name>
</gene>
<dbReference type="PROSITE" id="PS50109">
    <property type="entry name" value="HIS_KIN"/>
    <property type="match status" value="1"/>
</dbReference>
<dbReference type="PRINTS" id="PR00344">
    <property type="entry name" value="BCTRLSENSOR"/>
</dbReference>
<dbReference type="SUPFAM" id="SSF55874">
    <property type="entry name" value="ATPase domain of HSP90 chaperone/DNA topoisomerase II/histidine kinase"/>
    <property type="match status" value="1"/>
</dbReference>
<dbReference type="Gene3D" id="3.30.565.10">
    <property type="entry name" value="Histidine kinase-like ATPase, C-terminal domain"/>
    <property type="match status" value="1"/>
</dbReference>
<dbReference type="InterPro" id="IPR050736">
    <property type="entry name" value="Sensor_HK_Regulatory"/>
</dbReference>
<dbReference type="InterPro" id="IPR005467">
    <property type="entry name" value="His_kinase_dom"/>
</dbReference>
<comment type="catalytic activity">
    <reaction evidence="1">
        <text>ATP + protein L-histidine = ADP + protein N-phospho-L-histidine.</text>
        <dbReference type="EC" id="2.7.13.3"/>
    </reaction>
</comment>
<protein>
    <recommendedName>
        <fullName evidence="2">histidine kinase</fullName>
        <ecNumber evidence="2">2.7.13.3</ecNumber>
    </recommendedName>
</protein>
<dbReference type="InterPro" id="IPR036097">
    <property type="entry name" value="HisK_dim/P_sf"/>
</dbReference>
<evidence type="ECO:0000256" key="4">
    <source>
        <dbReference type="ARBA" id="ARBA00022679"/>
    </source>
</evidence>
<dbReference type="SUPFAM" id="SSF47384">
    <property type="entry name" value="Homodimeric domain of signal transducing histidine kinase"/>
    <property type="match status" value="1"/>
</dbReference>
<evidence type="ECO:0000259" key="7">
    <source>
        <dbReference type="PROSITE" id="PS50109"/>
    </source>
</evidence>
<evidence type="ECO:0000313" key="9">
    <source>
        <dbReference type="Proteomes" id="UP001597119"/>
    </source>
</evidence>
<dbReference type="SMART" id="SM00387">
    <property type="entry name" value="HATPase_c"/>
    <property type="match status" value="1"/>
</dbReference>
<dbReference type="AlphaFoldDB" id="A0ABD6C8F6"/>
<dbReference type="InterPro" id="IPR036890">
    <property type="entry name" value="HATPase_C_sf"/>
</dbReference>
<dbReference type="Pfam" id="PF00512">
    <property type="entry name" value="HisKA"/>
    <property type="match status" value="1"/>
</dbReference>
<dbReference type="EMBL" id="JBHUDJ010000001">
    <property type="protein sequence ID" value="MFD1585552.1"/>
    <property type="molecule type" value="Genomic_DNA"/>
</dbReference>
<sequence length="324" mass="35087">MAQSDFLAVHPDPVIHYGRSADGIVIRRINAAFETTFDVTAGDSVSLQETLESGVTVSDVADAIESGDSLDRRVTCPVDGDARPFRLQHIPAEDGGYLVYTDESERVARERELEARNEQLETFASVVSHDLRNPIDVAETYLAAAREEDDPEHFRRVADALDRMRTLIDDVLALARQGKVLDDTERVTLATVAEDAWATVDATDASLALADETATLQADPDRLQQLVENLLRNALEHGGPSITVGTIDGDRTGWYLEDDGPGIPADERADVFEPGVTSSTDGTGLGLAIVERIADAHGWTVTVTDGDDGGARFEVTEVESLQPF</sequence>
<dbReference type="InterPro" id="IPR003594">
    <property type="entry name" value="HATPase_dom"/>
</dbReference>
<evidence type="ECO:0000256" key="6">
    <source>
        <dbReference type="ARBA" id="ARBA00023012"/>
    </source>
</evidence>
<feature type="domain" description="Histidine kinase" evidence="7">
    <location>
        <begin position="126"/>
        <end position="321"/>
    </location>
</feature>
<keyword evidence="4" id="KW-0808">Transferase</keyword>
<evidence type="ECO:0000256" key="1">
    <source>
        <dbReference type="ARBA" id="ARBA00000085"/>
    </source>
</evidence>
<keyword evidence="9" id="KW-1185">Reference proteome</keyword>
<dbReference type="EC" id="2.7.13.3" evidence="2"/>
<accession>A0ABD6C8F6</accession>
<name>A0ABD6C8F6_9EURY</name>
<dbReference type="Gene3D" id="1.10.287.130">
    <property type="match status" value="1"/>
</dbReference>
<dbReference type="GO" id="GO:0004673">
    <property type="term" value="F:protein histidine kinase activity"/>
    <property type="evidence" value="ECO:0007669"/>
    <property type="project" value="UniProtKB-EC"/>
</dbReference>
<dbReference type="InterPro" id="IPR004358">
    <property type="entry name" value="Sig_transdc_His_kin-like_C"/>
</dbReference>
<keyword evidence="5 8" id="KW-0418">Kinase</keyword>
<evidence type="ECO:0000256" key="3">
    <source>
        <dbReference type="ARBA" id="ARBA00022553"/>
    </source>
</evidence>
<dbReference type="PANTHER" id="PTHR43711:SF1">
    <property type="entry name" value="HISTIDINE KINASE 1"/>
    <property type="match status" value="1"/>
</dbReference>
<evidence type="ECO:0000256" key="2">
    <source>
        <dbReference type="ARBA" id="ARBA00012438"/>
    </source>
</evidence>
<keyword evidence="3" id="KW-0597">Phosphoprotein</keyword>
<dbReference type="Proteomes" id="UP001597119">
    <property type="component" value="Unassembled WGS sequence"/>
</dbReference>
<organism evidence="8 9">
    <name type="scientific">Halorientalis brevis</name>
    <dbReference type="NCBI Taxonomy" id="1126241"/>
    <lineage>
        <taxon>Archaea</taxon>
        <taxon>Methanobacteriati</taxon>
        <taxon>Methanobacteriota</taxon>
        <taxon>Stenosarchaea group</taxon>
        <taxon>Halobacteria</taxon>
        <taxon>Halobacteriales</taxon>
        <taxon>Haloarculaceae</taxon>
        <taxon>Halorientalis</taxon>
    </lineage>
</organism>
<dbReference type="SMART" id="SM00388">
    <property type="entry name" value="HisKA"/>
    <property type="match status" value="1"/>
</dbReference>
<dbReference type="GO" id="GO:0000160">
    <property type="term" value="P:phosphorelay signal transduction system"/>
    <property type="evidence" value="ECO:0007669"/>
    <property type="project" value="UniProtKB-KW"/>
</dbReference>
<dbReference type="PANTHER" id="PTHR43711">
    <property type="entry name" value="TWO-COMPONENT HISTIDINE KINASE"/>
    <property type="match status" value="1"/>
</dbReference>
<dbReference type="InterPro" id="IPR003661">
    <property type="entry name" value="HisK_dim/P_dom"/>
</dbReference>
<evidence type="ECO:0000256" key="5">
    <source>
        <dbReference type="ARBA" id="ARBA00022777"/>
    </source>
</evidence>
<reference evidence="8 9" key="1">
    <citation type="journal article" date="2019" name="Int. J. Syst. Evol. Microbiol.">
        <title>The Global Catalogue of Microorganisms (GCM) 10K type strain sequencing project: providing services to taxonomists for standard genome sequencing and annotation.</title>
        <authorList>
            <consortium name="The Broad Institute Genomics Platform"/>
            <consortium name="The Broad Institute Genome Sequencing Center for Infectious Disease"/>
            <person name="Wu L."/>
            <person name="Ma J."/>
        </authorList>
    </citation>
    <scope>NUCLEOTIDE SEQUENCE [LARGE SCALE GENOMIC DNA]</scope>
    <source>
        <strain evidence="8 9">CGMCC 1.12125</strain>
    </source>
</reference>
<dbReference type="Pfam" id="PF02518">
    <property type="entry name" value="HATPase_c"/>
    <property type="match status" value="1"/>
</dbReference>
<dbReference type="CDD" id="cd00075">
    <property type="entry name" value="HATPase"/>
    <property type="match status" value="1"/>
</dbReference>